<gene>
    <name evidence="9" type="ORF">GCM10022277_40730</name>
</gene>
<evidence type="ECO:0000256" key="7">
    <source>
        <dbReference type="SAM" id="Phobius"/>
    </source>
</evidence>
<organism evidence="9 10">
    <name type="scientific">Litoribacillus peritrichatus</name>
    <dbReference type="NCBI Taxonomy" id="718191"/>
    <lineage>
        <taxon>Bacteria</taxon>
        <taxon>Pseudomonadati</taxon>
        <taxon>Pseudomonadota</taxon>
        <taxon>Gammaproteobacteria</taxon>
        <taxon>Oceanospirillales</taxon>
        <taxon>Oceanospirillaceae</taxon>
        <taxon>Litoribacillus</taxon>
    </lineage>
</organism>
<feature type="domain" description="Mce/MlaD" evidence="8">
    <location>
        <begin position="159"/>
        <end position="219"/>
    </location>
</feature>
<feature type="domain" description="Mce/MlaD" evidence="8">
    <location>
        <begin position="45"/>
        <end position="134"/>
    </location>
</feature>
<feature type="domain" description="Mce/MlaD" evidence="8">
    <location>
        <begin position="284"/>
        <end position="372"/>
    </location>
</feature>
<sequence>MEEKETIGSAIVHQKESVSIYWFLPFIALLIAGWLVYKNFVEGDIEVKVLFESATGLIEGKTELKYQGMTLGVLDRYELDPKDMKGVIATLRLKSIAKPLLTENSQLWLVKPEVNFSGVTGLETLLSGNYIQLLYKEGLPTRNFVALSEPPLIPQSDKGLELTLISDRLGSVVRGAPVSHRRIEVGEVVDYHFDEGYKKVAIKVYIQPEFVDVINASTRFWESSGVAFTGDFSGFKVKMDSLASLITGGISFDTPDRKASDDESVQDGHRFTLFDDYEKAHTGILVYVKFKTAKGLKVGKTEVQYKGVTVGRVIDVKPTADLDGMIATISMDPRTEPALNENLRFWLPRPKLSLNEISGLETILGPGIIEIDSELEGKPERNFVALSEAPRKNRNEPGLHITLVAQDLKSIERGTDILYRNISIGSVQGFDFSKDHQAVYVDVFVKPAYQHLVKKDSRFWNAGGLSIHGGLQGLKIQSPSVKTILSGGIELYTPSTSLAKHAKSGQKFVLHEDYDSAHSEGIKIKIAFKSGDGLQVGTKLKYLGINVGSVTDVVLNDALDGVTVIVDLNSSAEQLARSGSQFWLVKPELSLVKTTNLETLVTGKYINVSPGSGAQQTEFVGLESKPVQEEKSKGLNIVIVTERLGSLKPGVKVLYRDVPVGEVTAFSLAEKANEVEVFINIEDKFAPLVRQNSVFWNASGIGMDFSLFGGAKIKTSSLESILEGGIAFATPPESKMGDAVGHGYRFRLFPEVNERWLSWKPEISLKR</sequence>
<dbReference type="InterPro" id="IPR051800">
    <property type="entry name" value="PqiA-PqiB_transport"/>
</dbReference>
<name>A0ABP7NAP9_9GAMM</name>
<keyword evidence="4 7" id="KW-0812">Transmembrane</keyword>
<dbReference type="Proteomes" id="UP001501565">
    <property type="component" value="Unassembled WGS sequence"/>
</dbReference>
<proteinExistence type="predicted"/>
<feature type="domain" description="Mce/MlaD" evidence="8">
    <location>
        <begin position="521"/>
        <end position="611"/>
    </location>
</feature>
<accession>A0ABP7NAP9</accession>
<evidence type="ECO:0000259" key="8">
    <source>
        <dbReference type="Pfam" id="PF02470"/>
    </source>
</evidence>
<keyword evidence="10" id="KW-1185">Reference proteome</keyword>
<evidence type="ECO:0000256" key="4">
    <source>
        <dbReference type="ARBA" id="ARBA00022692"/>
    </source>
</evidence>
<evidence type="ECO:0000256" key="3">
    <source>
        <dbReference type="ARBA" id="ARBA00022519"/>
    </source>
</evidence>
<dbReference type="Pfam" id="PF02470">
    <property type="entry name" value="MlaD"/>
    <property type="match status" value="6"/>
</dbReference>
<keyword evidence="6 7" id="KW-0472">Membrane</keyword>
<protein>
    <submittedName>
        <fullName evidence="9">PqiB family protein</fullName>
    </submittedName>
</protein>
<keyword evidence="5 7" id="KW-1133">Transmembrane helix</keyword>
<dbReference type="PANTHER" id="PTHR30462:SF0">
    <property type="entry name" value="INTERMEMBRANE TRANSPORT PROTEIN YEBT"/>
    <property type="match status" value="1"/>
</dbReference>
<reference evidence="10" key="1">
    <citation type="journal article" date="2019" name="Int. J. Syst. Evol. Microbiol.">
        <title>The Global Catalogue of Microorganisms (GCM) 10K type strain sequencing project: providing services to taxonomists for standard genome sequencing and annotation.</title>
        <authorList>
            <consortium name="The Broad Institute Genomics Platform"/>
            <consortium name="The Broad Institute Genome Sequencing Center for Infectious Disease"/>
            <person name="Wu L."/>
            <person name="Ma J."/>
        </authorList>
    </citation>
    <scope>NUCLEOTIDE SEQUENCE [LARGE SCALE GENOMIC DNA]</scope>
    <source>
        <strain evidence="10">JCM 17551</strain>
    </source>
</reference>
<comment type="subcellular location">
    <subcellularLocation>
        <location evidence="1">Cell inner membrane</location>
    </subcellularLocation>
</comment>
<evidence type="ECO:0000256" key="6">
    <source>
        <dbReference type="ARBA" id="ARBA00023136"/>
    </source>
</evidence>
<comment type="caution">
    <text evidence="9">The sequence shown here is derived from an EMBL/GenBank/DDBJ whole genome shotgun (WGS) entry which is preliminary data.</text>
</comment>
<evidence type="ECO:0000256" key="1">
    <source>
        <dbReference type="ARBA" id="ARBA00004533"/>
    </source>
</evidence>
<keyword evidence="3" id="KW-0997">Cell inner membrane</keyword>
<dbReference type="PANTHER" id="PTHR30462">
    <property type="entry name" value="INTERMEMBRANE TRANSPORT PROTEIN PQIB-RELATED"/>
    <property type="match status" value="1"/>
</dbReference>
<feature type="domain" description="Mce/MlaD" evidence="8">
    <location>
        <begin position="634"/>
        <end position="694"/>
    </location>
</feature>
<feature type="transmembrane region" description="Helical" evidence="7">
    <location>
        <begin position="20"/>
        <end position="37"/>
    </location>
</feature>
<evidence type="ECO:0000313" key="9">
    <source>
        <dbReference type="EMBL" id="GAA3940620.1"/>
    </source>
</evidence>
<evidence type="ECO:0000313" key="10">
    <source>
        <dbReference type="Proteomes" id="UP001501565"/>
    </source>
</evidence>
<dbReference type="InterPro" id="IPR003399">
    <property type="entry name" value="Mce/MlaD"/>
</dbReference>
<evidence type="ECO:0000256" key="2">
    <source>
        <dbReference type="ARBA" id="ARBA00022475"/>
    </source>
</evidence>
<dbReference type="RefSeq" id="WP_344800494.1">
    <property type="nucleotide sequence ID" value="NZ_BAABBN010000015.1"/>
</dbReference>
<keyword evidence="2" id="KW-1003">Cell membrane</keyword>
<dbReference type="EMBL" id="BAABBN010000015">
    <property type="protein sequence ID" value="GAA3940620.1"/>
    <property type="molecule type" value="Genomic_DNA"/>
</dbReference>
<evidence type="ECO:0000256" key="5">
    <source>
        <dbReference type="ARBA" id="ARBA00022989"/>
    </source>
</evidence>
<feature type="domain" description="Mce/MlaD" evidence="8">
    <location>
        <begin position="398"/>
        <end position="458"/>
    </location>
</feature>